<evidence type="ECO:0000313" key="3">
    <source>
        <dbReference type="EMBL" id="STQ11417.1"/>
    </source>
</evidence>
<organism evidence="3 4">
    <name type="scientific">Enterobacter cloacae</name>
    <dbReference type="NCBI Taxonomy" id="550"/>
    <lineage>
        <taxon>Bacteria</taxon>
        <taxon>Pseudomonadati</taxon>
        <taxon>Pseudomonadota</taxon>
        <taxon>Gammaproteobacteria</taxon>
        <taxon>Enterobacterales</taxon>
        <taxon>Enterobacteriaceae</taxon>
        <taxon>Enterobacter</taxon>
        <taxon>Enterobacter cloacae complex</taxon>
    </lineage>
</organism>
<reference evidence="3 4" key="1">
    <citation type="submission" date="2018-06" db="EMBL/GenBank/DDBJ databases">
        <authorList>
            <consortium name="Pathogen Informatics"/>
            <person name="Doyle S."/>
        </authorList>
    </citation>
    <scope>NUCLEOTIDE SEQUENCE [LARGE SCALE GENOMIC DNA]</scope>
    <source>
        <strain evidence="3 4">NCTC10005</strain>
    </source>
</reference>
<dbReference type="RefSeq" id="WP_044158257.1">
    <property type="nucleotide sequence ID" value="NZ_CP056776.1"/>
</dbReference>
<feature type="compositionally biased region" description="Basic residues" evidence="1">
    <location>
        <begin position="259"/>
        <end position="276"/>
    </location>
</feature>
<dbReference type="Proteomes" id="UP000255106">
    <property type="component" value="Unassembled WGS sequence"/>
</dbReference>
<keyword evidence="2" id="KW-0812">Transmembrane</keyword>
<evidence type="ECO:0000256" key="1">
    <source>
        <dbReference type="SAM" id="MobiDB-lite"/>
    </source>
</evidence>
<feature type="transmembrane region" description="Helical" evidence="2">
    <location>
        <begin position="87"/>
        <end position="106"/>
    </location>
</feature>
<dbReference type="AlphaFoldDB" id="A0A0M7FUF2"/>
<keyword evidence="2" id="KW-0472">Membrane</keyword>
<sequence length="276" mass="31254">MFALLIIPLLVSGSLLVTSPHNIKLFYRLHRYDGQLLYMKVATYGVWSFIGAVVIAYSLKYFFPGLTAATWLSHLIDGSSDPKENRITSWLILLSVTTFAVALLWLQFCRLRMYVAAYFISDNPGDKDSINFAKQVLRLYELEQLLSDGSLGQLFFDSATEDRPVLVSLKSRKLYVGVVNMISEPNEKQGPNLEISISPIMSGYRDKDTLRVLFSNDYNDLDDVDTSIIFPLSEVSHASWFNIDIHEKVDNNREAKPISGRKAKRRYGKGGKSAHK</sequence>
<feature type="region of interest" description="Disordered" evidence="1">
    <location>
        <begin position="254"/>
        <end position="276"/>
    </location>
</feature>
<keyword evidence="2" id="KW-1133">Transmembrane helix</keyword>
<dbReference type="EMBL" id="UGJB01000004">
    <property type="protein sequence ID" value="STQ11417.1"/>
    <property type="molecule type" value="Genomic_DNA"/>
</dbReference>
<evidence type="ECO:0000313" key="4">
    <source>
        <dbReference type="Proteomes" id="UP000255106"/>
    </source>
</evidence>
<evidence type="ECO:0000256" key="2">
    <source>
        <dbReference type="SAM" id="Phobius"/>
    </source>
</evidence>
<gene>
    <name evidence="3" type="ORF">NCTC10005_04191</name>
</gene>
<accession>A0A0M7FUF2</accession>
<name>A0A0M7FUF2_ENTCL</name>
<feature type="transmembrane region" description="Helical" evidence="2">
    <location>
        <begin position="44"/>
        <end position="66"/>
    </location>
</feature>
<proteinExistence type="predicted"/>
<protein>
    <submittedName>
        <fullName evidence="3">Uncharacterized protein</fullName>
    </submittedName>
</protein>